<evidence type="ECO:0000256" key="1">
    <source>
        <dbReference type="SAM" id="MobiDB-lite"/>
    </source>
</evidence>
<gene>
    <name evidence="3" type="ORF">ALMOND_2B008687</name>
</gene>
<dbReference type="AlphaFoldDB" id="A0A5E4G454"/>
<dbReference type="Pfam" id="PF04195">
    <property type="entry name" value="Transposase_28"/>
    <property type="match status" value="1"/>
</dbReference>
<proteinExistence type="predicted"/>
<dbReference type="OMA" id="FAQFANQ"/>
<name>A0A5E4G454_PRUDU</name>
<accession>A0A5E4G454</accession>
<reference evidence="4" key="1">
    <citation type="journal article" date="2020" name="Plant J.">
        <title>Transposons played a major role in the diversification between the closely related almond and peach genomes: results from the almond genome sequence.</title>
        <authorList>
            <person name="Alioto T."/>
            <person name="Alexiou K.G."/>
            <person name="Bardil A."/>
            <person name="Barteri F."/>
            <person name="Castanera R."/>
            <person name="Cruz F."/>
            <person name="Dhingra A."/>
            <person name="Duval H."/>
            <person name="Fernandez I Marti A."/>
            <person name="Frias L."/>
            <person name="Galan B."/>
            <person name="Garcia J.L."/>
            <person name="Howad W."/>
            <person name="Gomez-Garrido J."/>
            <person name="Gut M."/>
            <person name="Julca I."/>
            <person name="Morata J."/>
            <person name="Puigdomenech P."/>
            <person name="Ribeca P."/>
            <person name="Rubio Cabetas M.J."/>
            <person name="Vlasova A."/>
            <person name="Wirthensohn M."/>
            <person name="Garcia-Mas J."/>
            <person name="Gabaldon T."/>
            <person name="Casacuberta J.M."/>
            <person name="Arus P."/>
        </authorList>
    </citation>
    <scope>NUCLEOTIDE SEQUENCE [LARGE SCALE GENOMIC DNA]</scope>
    <source>
        <strain evidence="4">cv. Texas</strain>
    </source>
</reference>
<feature type="domain" description="Transposase (putative) gypsy type" evidence="2">
    <location>
        <begin position="107"/>
        <end position="172"/>
    </location>
</feature>
<feature type="compositionally biased region" description="Acidic residues" evidence="1">
    <location>
        <begin position="22"/>
        <end position="31"/>
    </location>
</feature>
<dbReference type="EMBL" id="CABIKO010000339">
    <property type="protein sequence ID" value="VVA34561.1"/>
    <property type="molecule type" value="Genomic_DNA"/>
</dbReference>
<feature type="compositionally biased region" description="Basic and acidic residues" evidence="1">
    <location>
        <begin position="9"/>
        <end position="21"/>
    </location>
</feature>
<dbReference type="Proteomes" id="UP000327085">
    <property type="component" value="Chromosome 2"/>
</dbReference>
<dbReference type="Gramene" id="VVA34561">
    <property type="protein sequence ID" value="VVA34561"/>
    <property type="gene ID" value="Prudul26B008687"/>
</dbReference>
<dbReference type="InterPro" id="IPR007321">
    <property type="entry name" value="Transposase_28"/>
</dbReference>
<feature type="region of interest" description="Disordered" evidence="1">
    <location>
        <begin position="1"/>
        <end position="39"/>
    </location>
</feature>
<dbReference type="InParanoid" id="A0A5E4G454"/>
<organism evidence="3 4">
    <name type="scientific">Prunus dulcis</name>
    <name type="common">Almond</name>
    <name type="synonym">Amygdalus dulcis</name>
    <dbReference type="NCBI Taxonomy" id="3755"/>
    <lineage>
        <taxon>Eukaryota</taxon>
        <taxon>Viridiplantae</taxon>
        <taxon>Streptophyta</taxon>
        <taxon>Embryophyta</taxon>
        <taxon>Tracheophyta</taxon>
        <taxon>Spermatophyta</taxon>
        <taxon>Magnoliopsida</taxon>
        <taxon>eudicotyledons</taxon>
        <taxon>Gunneridae</taxon>
        <taxon>Pentapetalae</taxon>
        <taxon>rosids</taxon>
        <taxon>fabids</taxon>
        <taxon>Rosales</taxon>
        <taxon>Rosaceae</taxon>
        <taxon>Amygdaloideae</taxon>
        <taxon>Amygdaleae</taxon>
        <taxon>Prunus</taxon>
    </lineage>
</organism>
<protein>
    <submittedName>
        <fullName evidence="3">PREDICTED: L484_008711</fullName>
    </submittedName>
</protein>
<sequence length="241" mass="27339">MFIGACRHKQGERDWDPRDESEGGDEDEEAEIVGGDGGLVDDEVDMEDEVVAGRIGQYSIDKVKNEMTEGELEHLRLEYGIPDTIKLRLLRKDEKASQPPDGSVLIHPGFFKCGFRLPLHPYVHKFLRTLGLAPMQINPNVYIAWLSMYVLWKQLGLGEPSFAQFANQYCLKKHPGSIGWWYVCAFMNIEGALITNNSSKKAWKNKYFFASGNWKFREGDVGSGARVQTCFRRAGGYLHVM</sequence>
<evidence type="ECO:0000313" key="4">
    <source>
        <dbReference type="Proteomes" id="UP000327085"/>
    </source>
</evidence>
<evidence type="ECO:0000313" key="3">
    <source>
        <dbReference type="EMBL" id="VVA34561.1"/>
    </source>
</evidence>
<evidence type="ECO:0000259" key="2">
    <source>
        <dbReference type="Pfam" id="PF04195"/>
    </source>
</evidence>